<evidence type="ECO:0000256" key="10">
    <source>
        <dbReference type="ARBA" id="ARBA00031323"/>
    </source>
</evidence>
<evidence type="ECO:0000256" key="6">
    <source>
        <dbReference type="ARBA" id="ARBA00022603"/>
    </source>
</evidence>
<dbReference type="Gene3D" id="3.40.50.150">
    <property type="entry name" value="Vaccinia Virus protein VP39"/>
    <property type="match status" value="1"/>
</dbReference>
<evidence type="ECO:0000313" key="12">
    <source>
        <dbReference type="EMBL" id="GAA0969206.1"/>
    </source>
</evidence>
<evidence type="ECO:0000256" key="2">
    <source>
        <dbReference type="ARBA" id="ARBA00005369"/>
    </source>
</evidence>
<comment type="subcellular location">
    <subcellularLocation>
        <location evidence="1">Cytoplasm</location>
    </subcellularLocation>
</comment>
<evidence type="ECO:0000256" key="9">
    <source>
        <dbReference type="ARBA" id="ARBA00030757"/>
    </source>
</evidence>
<comment type="similarity">
    <text evidence="2">Belongs to the methyltransferase superfamily. L-isoaspartyl/D-aspartyl protein methyltransferase family.</text>
</comment>
<comment type="caution">
    <text evidence="12">The sequence shown here is derived from an EMBL/GenBank/DDBJ whole genome shotgun (WGS) entry which is preliminary data.</text>
</comment>
<organism evidence="12 13">
    <name type="scientific">Actinocorallia libanotica</name>
    <dbReference type="NCBI Taxonomy" id="46162"/>
    <lineage>
        <taxon>Bacteria</taxon>
        <taxon>Bacillati</taxon>
        <taxon>Actinomycetota</taxon>
        <taxon>Actinomycetes</taxon>
        <taxon>Streptosporangiales</taxon>
        <taxon>Thermomonosporaceae</taxon>
        <taxon>Actinocorallia</taxon>
    </lineage>
</organism>
<evidence type="ECO:0000256" key="1">
    <source>
        <dbReference type="ARBA" id="ARBA00004496"/>
    </source>
</evidence>
<accession>A0ABP4CJW5</accession>
<evidence type="ECO:0000313" key="13">
    <source>
        <dbReference type="Proteomes" id="UP001500665"/>
    </source>
</evidence>
<dbReference type="PANTHER" id="PTHR11579">
    <property type="entry name" value="PROTEIN-L-ISOASPARTATE O-METHYLTRANSFERASE"/>
    <property type="match status" value="1"/>
</dbReference>
<dbReference type="EMBL" id="BAAAHH010000062">
    <property type="protein sequence ID" value="GAA0969206.1"/>
    <property type="molecule type" value="Genomic_DNA"/>
</dbReference>
<dbReference type="PROSITE" id="PS01279">
    <property type="entry name" value="PCMT"/>
    <property type="match status" value="1"/>
</dbReference>
<dbReference type="Pfam" id="PF01135">
    <property type="entry name" value="PCMT"/>
    <property type="match status" value="1"/>
</dbReference>
<dbReference type="NCBIfam" id="TIGR04364">
    <property type="entry name" value="methyltran_FxLD"/>
    <property type="match status" value="1"/>
</dbReference>
<evidence type="ECO:0000256" key="4">
    <source>
        <dbReference type="ARBA" id="ARBA00013346"/>
    </source>
</evidence>
<keyword evidence="5" id="KW-0963">Cytoplasm</keyword>
<dbReference type="InterPro" id="IPR027573">
    <property type="entry name" value="Methyltran_FxLD"/>
</dbReference>
<evidence type="ECO:0000256" key="5">
    <source>
        <dbReference type="ARBA" id="ARBA00022490"/>
    </source>
</evidence>
<evidence type="ECO:0000256" key="8">
    <source>
        <dbReference type="ARBA" id="ARBA00022691"/>
    </source>
</evidence>
<sequence length="399" mass="42919">MVERLRKSMLFSDRVATAMLKVPRHAYVPEAEPTTAYNPFEAVVTKRSAEGAALSSASAPWVVARMLHQALPAPGARVLEVGAGTGYNAALLAELVGPSGAVTTVDHAPETADRARRVLADRGNITVVHGDGAYGYAPHAPYDVITVTAGAYDVHRAWAEQLVPGGRIVVPLQCLPWHMTVAFERGDDSVLRSVDASTAGFIPLSGIGAPTGDSVCVGIEEPLLRLHDEKADGTLLKDALERPPVQRWTGAVVEDEPGWNHLYLWLMAEIGDQGLCKFNLTPRGQEEKAVRVPMGWGGLAVHRGGSFAYLTNRNAAPDTTTGSPFELAFIAHGPESEELADRLAALIRRWNDGPRSHPRPRIEAHPADTPYEQLAGHVVLDRPDHRITIVTTNPAESPG</sequence>
<dbReference type="Proteomes" id="UP001500665">
    <property type="component" value="Unassembled WGS sequence"/>
</dbReference>
<dbReference type="EC" id="2.1.1.77" evidence="3"/>
<evidence type="ECO:0000256" key="7">
    <source>
        <dbReference type="ARBA" id="ARBA00022679"/>
    </source>
</evidence>
<dbReference type="CDD" id="cd02440">
    <property type="entry name" value="AdoMet_MTases"/>
    <property type="match status" value="1"/>
</dbReference>
<dbReference type="InterPro" id="IPR000682">
    <property type="entry name" value="PCMT"/>
</dbReference>
<evidence type="ECO:0000256" key="11">
    <source>
        <dbReference type="ARBA" id="ARBA00031350"/>
    </source>
</evidence>
<evidence type="ECO:0000256" key="3">
    <source>
        <dbReference type="ARBA" id="ARBA00011890"/>
    </source>
</evidence>
<dbReference type="SUPFAM" id="SSF53335">
    <property type="entry name" value="S-adenosyl-L-methionine-dependent methyltransferases"/>
    <property type="match status" value="1"/>
</dbReference>
<reference evidence="13" key="1">
    <citation type="journal article" date="2019" name="Int. J. Syst. Evol. Microbiol.">
        <title>The Global Catalogue of Microorganisms (GCM) 10K type strain sequencing project: providing services to taxonomists for standard genome sequencing and annotation.</title>
        <authorList>
            <consortium name="The Broad Institute Genomics Platform"/>
            <consortium name="The Broad Institute Genome Sequencing Center for Infectious Disease"/>
            <person name="Wu L."/>
            <person name="Ma J."/>
        </authorList>
    </citation>
    <scope>NUCLEOTIDE SEQUENCE [LARGE SCALE GENOMIC DNA]</scope>
    <source>
        <strain evidence="13">JCM 10696</strain>
    </source>
</reference>
<name>A0ABP4CJW5_9ACTN</name>
<dbReference type="InterPro" id="IPR029063">
    <property type="entry name" value="SAM-dependent_MTases_sf"/>
</dbReference>
<protein>
    <recommendedName>
        <fullName evidence="4">Protein-L-isoaspartate O-methyltransferase</fullName>
        <ecNumber evidence="3">2.1.1.77</ecNumber>
    </recommendedName>
    <alternativeName>
        <fullName evidence="11">L-isoaspartyl protein carboxyl methyltransferase</fullName>
    </alternativeName>
    <alternativeName>
        <fullName evidence="9">Protein L-isoaspartyl methyltransferase</fullName>
    </alternativeName>
    <alternativeName>
        <fullName evidence="10">Protein-beta-aspartate methyltransferase</fullName>
    </alternativeName>
</protein>
<dbReference type="PANTHER" id="PTHR11579:SF0">
    <property type="entry name" value="PROTEIN-L-ISOASPARTATE(D-ASPARTATE) O-METHYLTRANSFERASE"/>
    <property type="match status" value="1"/>
</dbReference>
<keyword evidence="13" id="KW-1185">Reference proteome</keyword>
<gene>
    <name evidence="12" type="ORF">GCM10009550_75670</name>
</gene>
<keyword evidence="6" id="KW-0489">Methyltransferase</keyword>
<keyword evidence="8" id="KW-0949">S-adenosyl-L-methionine</keyword>
<proteinExistence type="inferred from homology"/>
<keyword evidence="7" id="KW-0808">Transferase</keyword>